<dbReference type="EMBL" id="PVWK01000135">
    <property type="protein sequence ID" value="PSB24981.1"/>
    <property type="molecule type" value="Genomic_DNA"/>
</dbReference>
<dbReference type="SUPFAM" id="SSF56349">
    <property type="entry name" value="DNA breaking-rejoining enzymes"/>
    <property type="match status" value="1"/>
</dbReference>
<evidence type="ECO:0000256" key="5">
    <source>
        <dbReference type="PROSITE-ProRule" id="PRU01248"/>
    </source>
</evidence>
<keyword evidence="9" id="KW-1185">Reference proteome</keyword>
<keyword evidence="3 5" id="KW-0238">DNA-binding</keyword>
<dbReference type="InterPro" id="IPR011010">
    <property type="entry name" value="DNA_brk_join_enz"/>
</dbReference>
<dbReference type="Gene3D" id="1.10.150.130">
    <property type="match status" value="1"/>
</dbReference>
<dbReference type="InterPro" id="IPR002104">
    <property type="entry name" value="Integrase_catalytic"/>
</dbReference>
<dbReference type="GO" id="GO:0006310">
    <property type="term" value="P:DNA recombination"/>
    <property type="evidence" value="ECO:0007669"/>
    <property type="project" value="UniProtKB-KW"/>
</dbReference>
<name>A0A2T1DX12_9CYAN</name>
<dbReference type="GO" id="GO:0003677">
    <property type="term" value="F:DNA binding"/>
    <property type="evidence" value="ECO:0007669"/>
    <property type="project" value="UniProtKB-UniRule"/>
</dbReference>
<dbReference type="PANTHER" id="PTHR30349">
    <property type="entry name" value="PHAGE INTEGRASE-RELATED"/>
    <property type="match status" value="1"/>
</dbReference>
<dbReference type="RefSeq" id="WP_106259448.1">
    <property type="nucleotide sequence ID" value="NZ_CAWNSW010000033.1"/>
</dbReference>
<dbReference type="InterPro" id="IPR010998">
    <property type="entry name" value="Integrase_recombinase_N"/>
</dbReference>
<dbReference type="Proteomes" id="UP000239576">
    <property type="component" value="Unassembled WGS sequence"/>
</dbReference>
<dbReference type="InterPro" id="IPR013762">
    <property type="entry name" value="Integrase-like_cat_sf"/>
</dbReference>
<dbReference type="Pfam" id="PF13495">
    <property type="entry name" value="Phage_int_SAM_4"/>
    <property type="match status" value="1"/>
</dbReference>
<dbReference type="InterPro" id="IPR044068">
    <property type="entry name" value="CB"/>
</dbReference>
<sequence length="323" mass="36955">MQPPPKKLLDQVRDAIRLKHYAYRTEETYVQWIRRYILFHNKRHPKEMGKAEIEAFLTHLAVDGQVSASTQNQALSALLFLYREVCKMLNLEMTGIDAVRAKRPQYVPTVLTKQEAITVIQQCDGVYQLVVKLLYGSGLRLSEGLRLRVKDVDFAQHQIVVRDGKGSKSRVTLLPASVAAELRDHLVGFQRQHQRDLSRGFGAVNLPFALERKYPNANREWIWQYVFPSGSFTKDPRSGLMCRHHLHESGVQKAVKQAARAVRLTKRIGCHAFRHSFATHLLENGYDIRTIQELLGHKDVKTTMIYTHVLNRGGRGVRSPLDG</sequence>
<feature type="domain" description="Tyr recombinase" evidence="6">
    <location>
        <begin position="106"/>
        <end position="319"/>
    </location>
</feature>
<evidence type="ECO:0000256" key="2">
    <source>
        <dbReference type="ARBA" id="ARBA00022908"/>
    </source>
</evidence>
<evidence type="ECO:0000313" key="9">
    <source>
        <dbReference type="Proteomes" id="UP000239576"/>
    </source>
</evidence>
<dbReference type="OrthoDB" id="9784359at2"/>
<comment type="caution">
    <text evidence="8">The sequence shown here is derived from an EMBL/GenBank/DDBJ whole genome shotgun (WGS) entry which is preliminary data.</text>
</comment>
<feature type="domain" description="Core-binding (CB)" evidence="7">
    <location>
        <begin position="1"/>
        <end position="86"/>
    </location>
</feature>
<dbReference type="GO" id="GO:0015074">
    <property type="term" value="P:DNA integration"/>
    <property type="evidence" value="ECO:0007669"/>
    <property type="project" value="UniProtKB-KW"/>
</dbReference>
<dbReference type="PROSITE" id="PS51898">
    <property type="entry name" value="TYR_RECOMBINASE"/>
    <property type="match status" value="1"/>
</dbReference>
<dbReference type="NCBIfam" id="TIGR02249">
    <property type="entry name" value="integrase_gron"/>
    <property type="match status" value="1"/>
</dbReference>
<keyword evidence="4" id="KW-0233">DNA recombination</keyword>
<protein>
    <submittedName>
        <fullName evidence="8">Integron integrase</fullName>
    </submittedName>
</protein>
<dbReference type="InterPro" id="IPR004107">
    <property type="entry name" value="Integrase_SAM-like_N"/>
</dbReference>
<dbReference type="PANTHER" id="PTHR30349:SF64">
    <property type="entry name" value="PROPHAGE INTEGRASE INTD-RELATED"/>
    <property type="match status" value="1"/>
</dbReference>
<reference evidence="9" key="1">
    <citation type="submission" date="2018-02" db="EMBL/GenBank/DDBJ databases">
        <authorList>
            <person name="Moore K."/>
            <person name="Momper L."/>
        </authorList>
    </citation>
    <scope>NUCLEOTIDE SEQUENCE [LARGE SCALE GENOMIC DNA]</scope>
    <source>
        <strain evidence="9">ULC18</strain>
    </source>
</reference>
<dbReference type="Pfam" id="PF00589">
    <property type="entry name" value="Phage_integrase"/>
    <property type="match status" value="1"/>
</dbReference>
<dbReference type="AlphaFoldDB" id="A0A2T1DX12"/>
<evidence type="ECO:0000313" key="8">
    <source>
        <dbReference type="EMBL" id="PSB24981.1"/>
    </source>
</evidence>
<comment type="similarity">
    <text evidence="1">Belongs to the 'phage' integrase family.</text>
</comment>
<proteinExistence type="inferred from homology"/>
<reference evidence="8 9" key="2">
    <citation type="submission" date="2018-03" db="EMBL/GenBank/DDBJ databases">
        <title>The ancient ancestry and fast evolution of plastids.</title>
        <authorList>
            <person name="Moore K.R."/>
            <person name="Magnabosco C."/>
            <person name="Momper L."/>
            <person name="Gold D.A."/>
            <person name="Bosak T."/>
            <person name="Fournier G.P."/>
        </authorList>
    </citation>
    <scope>NUCLEOTIDE SEQUENCE [LARGE SCALE GENOMIC DNA]</scope>
    <source>
        <strain evidence="8 9">ULC18</strain>
    </source>
</reference>
<organism evidence="8 9">
    <name type="scientific">Stenomitos frigidus ULC18</name>
    <dbReference type="NCBI Taxonomy" id="2107698"/>
    <lineage>
        <taxon>Bacteria</taxon>
        <taxon>Bacillati</taxon>
        <taxon>Cyanobacteriota</taxon>
        <taxon>Cyanophyceae</taxon>
        <taxon>Leptolyngbyales</taxon>
        <taxon>Leptolyngbyaceae</taxon>
        <taxon>Stenomitos</taxon>
    </lineage>
</organism>
<evidence type="ECO:0000256" key="4">
    <source>
        <dbReference type="ARBA" id="ARBA00023172"/>
    </source>
</evidence>
<dbReference type="Gene3D" id="1.10.443.10">
    <property type="entry name" value="Intergrase catalytic core"/>
    <property type="match status" value="1"/>
</dbReference>
<keyword evidence="2" id="KW-0229">DNA integration</keyword>
<evidence type="ECO:0000259" key="6">
    <source>
        <dbReference type="PROSITE" id="PS51898"/>
    </source>
</evidence>
<dbReference type="InterPro" id="IPR050090">
    <property type="entry name" value="Tyrosine_recombinase_XerCD"/>
</dbReference>
<evidence type="ECO:0000256" key="1">
    <source>
        <dbReference type="ARBA" id="ARBA00008857"/>
    </source>
</evidence>
<gene>
    <name evidence="8" type="ORF">C7B82_24780</name>
</gene>
<accession>A0A2T1DX12</accession>
<dbReference type="PROSITE" id="PS51900">
    <property type="entry name" value="CB"/>
    <property type="match status" value="1"/>
</dbReference>
<evidence type="ECO:0000259" key="7">
    <source>
        <dbReference type="PROSITE" id="PS51900"/>
    </source>
</evidence>
<dbReference type="InterPro" id="IPR011946">
    <property type="entry name" value="Integrase_integron-type"/>
</dbReference>
<evidence type="ECO:0000256" key="3">
    <source>
        <dbReference type="ARBA" id="ARBA00023125"/>
    </source>
</evidence>